<gene>
    <name evidence="2" type="ORF">RN001_016090</name>
</gene>
<evidence type="ECO:0000256" key="1">
    <source>
        <dbReference type="SAM" id="MobiDB-lite"/>
    </source>
</evidence>
<dbReference type="EMBL" id="JARPUR010000008">
    <property type="protein sequence ID" value="KAK4871966.1"/>
    <property type="molecule type" value="Genomic_DNA"/>
</dbReference>
<protein>
    <submittedName>
        <fullName evidence="2">Uncharacterized protein</fullName>
    </submittedName>
</protein>
<proteinExistence type="predicted"/>
<sequence>MQTIRDVPVIYHSYIFAYPTNKAEAIKRNIRKKHSETLSSTPFREELVQNHEKLFKTAGVKSVKKNLSNKNKTNTVKHRKKIKPIEDDTSDEEIVMSSSDDKKNAVFGYQCLKREGSITDEVAMPPPKIKETKFAVDTNF</sequence>
<accession>A0AAN7S5Z4</accession>
<comment type="caution">
    <text evidence="2">The sequence shown here is derived from an EMBL/GenBank/DDBJ whole genome shotgun (WGS) entry which is preliminary data.</text>
</comment>
<reference evidence="3" key="1">
    <citation type="submission" date="2023-01" db="EMBL/GenBank/DDBJ databases">
        <title>Key to firefly adult light organ development and bioluminescence: homeobox transcription factors regulate luciferase expression and transportation to peroxisome.</title>
        <authorList>
            <person name="Fu X."/>
        </authorList>
    </citation>
    <scope>NUCLEOTIDE SEQUENCE [LARGE SCALE GENOMIC DNA]</scope>
</reference>
<keyword evidence="3" id="KW-1185">Reference proteome</keyword>
<organism evidence="2 3">
    <name type="scientific">Aquatica leii</name>
    <dbReference type="NCBI Taxonomy" id="1421715"/>
    <lineage>
        <taxon>Eukaryota</taxon>
        <taxon>Metazoa</taxon>
        <taxon>Ecdysozoa</taxon>
        <taxon>Arthropoda</taxon>
        <taxon>Hexapoda</taxon>
        <taxon>Insecta</taxon>
        <taxon>Pterygota</taxon>
        <taxon>Neoptera</taxon>
        <taxon>Endopterygota</taxon>
        <taxon>Coleoptera</taxon>
        <taxon>Polyphaga</taxon>
        <taxon>Elateriformia</taxon>
        <taxon>Elateroidea</taxon>
        <taxon>Lampyridae</taxon>
        <taxon>Luciolinae</taxon>
        <taxon>Aquatica</taxon>
    </lineage>
</organism>
<dbReference type="AlphaFoldDB" id="A0AAN7S5Z4"/>
<evidence type="ECO:0000313" key="2">
    <source>
        <dbReference type="EMBL" id="KAK4871966.1"/>
    </source>
</evidence>
<dbReference type="Proteomes" id="UP001353858">
    <property type="component" value="Unassembled WGS sequence"/>
</dbReference>
<feature type="region of interest" description="Disordered" evidence="1">
    <location>
        <begin position="66"/>
        <end position="97"/>
    </location>
</feature>
<evidence type="ECO:0000313" key="3">
    <source>
        <dbReference type="Proteomes" id="UP001353858"/>
    </source>
</evidence>
<name>A0AAN7S5Z4_9COLE</name>